<dbReference type="RefSeq" id="WP_269442923.1">
    <property type="nucleotide sequence ID" value="NZ_CP097463.1"/>
</dbReference>
<sequence length="403" mass="43399">MGESDQIMVDGITVDLVDPAQCTPLPTSSDVLHRPDQAAGAASVLTPSGAVLTAVESLLPGRLSDTGLIDALTACDRLRALVDAKQNELLAELAHRDPGGEQFLREEAALALHLAPATTQDRLQCASELSSRLWDTFDLLRAGYLSAVHARILATATVDLPDPVAAKVQAQVLRRAPGQTPGEFRAAVRRAIAKHDAKSQNEKHRAAAAQRHVRREQVEDGMGWLTLFAPADGIETVWTAVNAWGTKTSRQDQRTADQRRADALVEICTAALALPGLPTEHGLKPTVNVTLAASTLAGTDNQPGYLNGEPVPADIARRLATQPGAQRHYWPVDQTGHLLDQTCPHAPTASTVPTGPALDSSLITHRYQPTTTITRHVITRDQHCIMPGCRRRAHTCQLDHRTP</sequence>
<dbReference type="InterPro" id="IPR003870">
    <property type="entry name" value="DUF222"/>
</dbReference>
<dbReference type="Proteomes" id="UP001164693">
    <property type="component" value="Chromosome"/>
</dbReference>
<reference evidence="2" key="1">
    <citation type="submission" date="2022-05" db="EMBL/GenBank/DDBJ databases">
        <title>Jatrophihabitans sp. SB3-54 whole genome sequence.</title>
        <authorList>
            <person name="Suh M.K."/>
            <person name="Eom M.K."/>
            <person name="Kim J.S."/>
            <person name="Kim H.S."/>
            <person name="Do H.E."/>
            <person name="Shin Y.K."/>
            <person name="Lee J.-S."/>
        </authorList>
    </citation>
    <scope>NUCLEOTIDE SEQUENCE</scope>
    <source>
        <strain evidence="2">SB3-54</strain>
    </source>
</reference>
<organism evidence="2 3">
    <name type="scientific">Jatrophihabitans cynanchi</name>
    <dbReference type="NCBI Taxonomy" id="2944128"/>
    <lineage>
        <taxon>Bacteria</taxon>
        <taxon>Bacillati</taxon>
        <taxon>Actinomycetota</taxon>
        <taxon>Actinomycetes</taxon>
        <taxon>Jatrophihabitantales</taxon>
        <taxon>Jatrophihabitantaceae</taxon>
        <taxon>Jatrophihabitans</taxon>
    </lineage>
</organism>
<protein>
    <submittedName>
        <fullName evidence="2">13E12 repeat family protein</fullName>
    </submittedName>
</protein>
<dbReference type="EMBL" id="CP097463">
    <property type="protein sequence ID" value="WAX56391.1"/>
    <property type="molecule type" value="Genomic_DNA"/>
</dbReference>
<dbReference type="Pfam" id="PF02720">
    <property type="entry name" value="DUF222"/>
    <property type="match status" value="1"/>
</dbReference>
<feature type="domain" description="DUF222" evidence="1">
    <location>
        <begin position="72"/>
        <end position="321"/>
    </location>
</feature>
<accession>A0ABY7JZU2</accession>
<name>A0ABY7JZU2_9ACTN</name>
<gene>
    <name evidence="2" type="ORF">M6B22_17895</name>
</gene>
<proteinExistence type="predicted"/>
<keyword evidence="3" id="KW-1185">Reference proteome</keyword>
<evidence type="ECO:0000313" key="3">
    <source>
        <dbReference type="Proteomes" id="UP001164693"/>
    </source>
</evidence>
<evidence type="ECO:0000259" key="1">
    <source>
        <dbReference type="Pfam" id="PF02720"/>
    </source>
</evidence>
<evidence type="ECO:0000313" key="2">
    <source>
        <dbReference type="EMBL" id="WAX56391.1"/>
    </source>
</evidence>